<sequence length="281" mass="30114">MPGLTHPFTFLLLSVLLVLLLLGWHLCWRLRRQHARMRRLRQRNASAQRAARAALGQMRGELQGLAGLADQVSLFSAECDTALQQQQGTLEQVAAALQRIKVESQQLTEDARQVGSEARQSLQLAARGQAGLSATLMALRSVDRALVAMPAAALGQEVRVLARQGRDQTYDANLALAGVGAAASGIEERGLSLVVACEAQALGIEVLDAALEDARQLVLTSAWRSRQARAASEALQAGTQRLDARMRDLQQDAGDEKHAVQDPVAALPGLAGQPAPHTAEH</sequence>
<evidence type="ECO:0000313" key="3">
    <source>
        <dbReference type="EMBL" id="SNS46666.1"/>
    </source>
</evidence>
<proteinExistence type="predicted"/>
<evidence type="ECO:0000256" key="1">
    <source>
        <dbReference type="SAM" id="Coils"/>
    </source>
</evidence>
<feature type="coiled-coil region" evidence="1">
    <location>
        <begin position="83"/>
        <end position="110"/>
    </location>
</feature>
<evidence type="ECO:0000313" key="4">
    <source>
        <dbReference type="Proteomes" id="UP000198407"/>
    </source>
</evidence>
<accession>A0A239EPR8</accession>
<keyword evidence="1" id="KW-0175">Coiled coil</keyword>
<gene>
    <name evidence="3" type="ORF">SAMN05444352_108112</name>
</gene>
<feature type="transmembrane region" description="Helical" evidence="2">
    <location>
        <begin position="6"/>
        <end position="28"/>
    </location>
</feature>
<reference evidence="4" key="1">
    <citation type="submission" date="2017-06" db="EMBL/GenBank/DDBJ databases">
        <authorList>
            <person name="Varghese N."/>
            <person name="Submissions S."/>
        </authorList>
    </citation>
    <scope>NUCLEOTIDE SEQUENCE [LARGE SCALE GENOMIC DNA]</scope>
    <source>
        <strain evidence="4">DSM 22348</strain>
    </source>
</reference>
<organism evidence="3 4">
    <name type="scientific">Pseudomonas japonica</name>
    <dbReference type="NCBI Taxonomy" id="256466"/>
    <lineage>
        <taxon>Bacteria</taxon>
        <taxon>Pseudomonadati</taxon>
        <taxon>Pseudomonadota</taxon>
        <taxon>Gammaproteobacteria</taxon>
        <taxon>Pseudomonadales</taxon>
        <taxon>Pseudomonadaceae</taxon>
        <taxon>Pseudomonas</taxon>
    </lineage>
</organism>
<keyword evidence="2" id="KW-0472">Membrane</keyword>
<keyword evidence="2" id="KW-0812">Transmembrane</keyword>
<name>A0A239EPR8_9PSED</name>
<dbReference type="OrthoDB" id="7030790at2"/>
<feature type="coiled-coil region" evidence="1">
    <location>
        <begin position="30"/>
        <end position="57"/>
    </location>
</feature>
<keyword evidence="2" id="KW-1133">Transmembrane helix</keyword>
<keyword evidence="4" id="KW-1185">Reference proteome</keyword>
<protein>
    <submittedName>
        <fullName evidence="3">Uncharacterized protein</fullName>
    </submittedName>
</protein>
<dbReference type="RefSeq" id="WP_042129266.1">
    <property type="nucleotide sequence ID" value="NZ_FZOL01000008.1"/>
</dbReference>
<evidence type="ECO:0000256" key="2">
    <source>
        <dbReference type="SAM" id="Phobius"/>
    </source>
</evidence>
<dbReference type="EMBL" id="FZOL01000008">
    <property type="protein sequence ID" value="SNS46666.1"/>
    <property type="molecule type" value="Genomic_DNA"/>
</dbReference>
<dbReference type="Proteomes" id="UP000198407">
    <property type="component" value="Unassembled WGS sequence"/>
</dbReference>
<dbReference type="AlphaFoldDB" id="A0A239EPR8"/>